<dbReference type="PANTHER" id="PTHR30250:SF26">
    <property type="entry name" value="PSMA PROTEIN"/>
    <property type="match status" value="1"/>
</dbReference>
<dbReference type="EMBL" id="WBVT01000045">
    <property type="protein sequence ID" value="KAB7789551.1"/>
    <property type="molecule type" value="Genomic_DNA"/>
</dbReference>
<feature type="transmembrane region" description="Helical" evidence="6">
    <location>
        <begin position="467"/>
        <end position="491"/>
    </location>
</feature>
<name>A0A6I1GSW1_9BIFI</name>
<feature type="transmembrane region" description="Helical" evidence="6">
    <location>
        <begin position="85"/>
        <end position="108"/>
    </location>
</feature>
<sequence length="517" mass="57103">MENKRQLAINMAASLVQFIINIGIGFGLSPFVVSRLGAEAYGYVGLANNIISYASLLTVALDSVAGRFITVAYHQGDKDKADRYFSSTFMADCLIAAVVMVIAVPVTFNLERLINISPHLVDDVKLTFAFLLVQFVVTSVSTVLTVATFITNKLYLSSMANMGFSIIRLVVMVAFFGTLPPMVMYVALASLAGTVFTVIMNYRYTRELTPELRFRRAAVSWALVREMLSSGVWNVVIKLQQVISFGLKLLIANLMVSPYKMGMMSIAQTVPTMVSSLMGTISGLFYPEQTKYFAQGRIAELVRDMKSGMRMCGFFTVIITVVTCVVGREFFTLWQPGQDSSMLYLLMLITMLGFLISGAATTLQNVPLIVNKLKFYSITWLLFSLMSLPLTWLLLKFTPLDIYGVAIVPTALEVIANVTFVPIYACVILGISKGTFYPVYVQYVLSTALSFAACEGAKTLLRIPAGTWVTFFMSVMIYSVVAATITLLTLLGRRERATLWHIVARKLHIHTGNGDVN</sequence>
<comment type="subcellular location">
    <subcellularLocation>
        <location evidence="1">Cell membrane</location>
        <topology evidence="1">Multi-pass membrane protein</topology>
    </subcellularLocation>
</comment>
<keyword evidence="8" id="KW-1185">Reference proteome</keyword>
<feature type="transmembrane region" description="Helical" evidence="6">
    <location>
        <begin position="50"/>
        <end position="73"/>
    </location>
</feature>
<feature type="transmembrane region" description="Helical" evidence="6">
    <location>
        <begin position="343"/>
        <end position="363"/>
    </location>
</feature>
<evidence type="ECO:0000256" key="1">
    <source>
        <dbReference type="ARBA" id="ARBA00004651"/>
    </source>
</evidence>
<feature type="transmembrane region" description="Helical" evidence="6">
    <location>
        <begin position="263"/>
        <end position="286"/>
    </location>
</feature>
<comment type="caution">
    <text evidence="7">The sequence shown here is derived from an EMBL/GenBank/DDBJ whole genome shotgun (WGS) entry which is preliminary data.</text>
</comment>
<dbReference type="PANTHER" id="PTHR30250">
    <property type="entry name" value="PST FAMILY PREDICTED COLANIC ACID TRANSPORTER"/>
    <property type="match status" value="1"/>
</dbReference>
<dbReference type="InterPro" id="IPR050833">
    <property type="entry name" value="Poly_Biosynth_Transport"/>
</dbReference>
<gene>
    <name evidence="7" type="ORF">F7D09_1948</name>
</gene>
<feature type="transmembrane region" description="Helical" evidence="6">
    <location>
        <begin position="154"/>
        <end position="176"/>
    </location>
</feature>
<feature type="transmembrane region" description="Helical" evidence="6">
    <location>
        <begin position="375"/>
        <end position="395"/>
    </location>
</feature>
<dbReference type="Proteomes" id="UP000441772">
    <property type="component" value="Unassembled WGS sequence"/>
</dbReference>
<evidence type="ECO:0000256" key="4">
    <source>
        <dbReference type="ARBA" id="ARBA00022989"/>
    </source>
</evidence>
<evidence type="ECO:0000256" key="5">
    <source>
        <dbReference type="ARBA" id="ARBA00023136"/>
    </source>
</evidence>
<dbReference type="RefSeq" id="WP_152235355.1">
    <property type="nucleotide sequence ID" value="NZ_JBHSKZ010000017.1"/>
</dbReference>
<dbReference type="GO" id="GO:0005886">
    <property type="term" value="C:plasma membrane"/>
    <property type="evidence" value="ECO:0007669"/>
    <property type="project" value="UniProtKB-SubCell"/>
</dbReference>
<feature type="transmembrane region" description="Helical" evidence="6">
    <location>
        <begin position="223"/>
        <end position="243"/>
    </location>
</feature>
<evidence type="ECO:0000256" key="6">
    <source>
        <dbReference type="SAM" id="Phobius"/>
    </source>
</evidence>
<keyword evidence="5 6" id="KW-0472">Membrane</keyword>
<dbReference type="CDD" id="cd12082">
    <property type="entry name" value="MATE_like"/>
    <property type="match status" value="1"/>
</dbReference>
<evidence type="ECO:0000256" key="2">
    <source>
        <dbReference type="ARBA" id="ARBA00022475"/>
    </source>
</evidence>
<protein>
    <submittedName>
        <fullName evidence="7">Flippase</fullName>
    </submittedName>
</protein>
<keyword evidence="2" id="KW-1003">Cell membrane</keyword>
<accession>A0A6I1GSW1</accession>
<evidence type="ECO:0000313" key="8">
    <source>
        <dbReference type="Proteomes" id="UP000441772"/>
    </source>
</evidence>
<keyword evidence="3 6" id="KW-0812">Transmembrane</keyword>
<keyword evidence="4 6" id="KW-1133">Transmembrane helix</keyword>
<evidence type="ECO:0000313" key="7">
    <source>
        <dbReference type="EMBL" id="KAB7789551.1"/>
    </source>
</evidence>
<feature type="transmembrane region" description="Helical" evidence="6">
    <location>
        <begin position="182"/>
        <end position="202"/>
    </location>
</feature>
<feature type="transmembrane region" description="Helical" evidence="6">
    <location>
        <begin position="407"/>
        <end position="431"/>
    </location>
</feature>
<organism evidence="7 8">
    <name type="scientific">Bifidobacterium leontopitheci</name>
    <dbReference type="NCBI Taxonomy" id="2650774"/>
    <lineage>
        <taxon>Bacteria</taxon>
        <taxon>Bacillati</taxon>
        <taxon>Actinomycetota</taxon>
        <taxon>Actinomycetes</taxon>
        <taxon>Bifidobacteriales</taxon>
        <taxon>Bifidobacteriaceae</taxon>
        <taxon>Bifidobacterium</taxon>
    </lineage>
</organism>
<evidence type="ECO:0000256" key="3">
    <source>
        <dbReference type="ARBA" id="ARBA00022692"/>
    </source>
</evidence>
<reference evidence="7 8" key="1">
    <citation type="submission" date="2019-09" db="EMBL/GenBank/DDBJ databases">
        <title>Characterization of the phylogenetic diversity of two novel species belonging to the genus Bifidobacterium: Bifidobacterium cebidarum sp. nov. and Bifidobacterium leontopitheci sp. nov.</title>
        <authorList>
            <person name="Lugli G.A."/>
            <person name="Duranti S."/>
            <person name="Milani C."/>
            <person name="Turroni F."/>
            <person name="Ventura M."/>
        </authorList>
    </citation>
    <scope>NUCLEOTIDE SEQUENCE [LARGE SCALE GENOMIC DNA]</scope>
    <source>
        <strain evidence="7 8">LMG 31471</strain>
    </source>
</reference>
<feature type="transmembrane region" description="Helical" evidence="6">
    <location>
        <begin position="307"/>
        <end position="331"/>
    </location>
</feature>
<feature type="transmembrane region" description="Helical" evidence="6">
    <location>
        <begin position="7"/>
        <end position="30"/>
    </location>
</feature>
<dbReference type="AlphaFoldDB" id="A0A6I1GSW1"/>
<proteinExistence type="predicted"/>
<feature type="transmembrane region" description="Helical" evidence="6">
    <location>
        <begin position="128"/>
        <end position="147"/>
    </location>
</feature>